<dbReference type="InterPro" id="IPR052547">
    <property type="entry name" value="Mito_Isobutyryl-CoADH"/>
</dbReference>
<gene>
    <name evidence="9" type="ORF">CLV72_1146</name>
</gene>
<keyword evidence="3 5" id="KW-0285">Flavoprotein</keyword>
<comment type="caution">
    <text evidence="9">The sequence shown here is derived from an EMBL/GenBank/DDBJ whole genome shotgun (WGS) entry which is preliminary data.</text>
</comment>
<dbReference type="Pfam" id="PF02770">
    <property type="entry name" value="Acyl-CoA_dh_M"/>
    <property type="match status" value="1"/>
</dbReference>
<dbReference type="InterPro" id="IPR009075">
    <property type="entry name" value="AcylCo_DH/oxidase_C"/>
</dbReference>
<feature type="domain" description="Acyl-CoA dehydrogenase/oxidase C-terminal" evidence="6">
    <location>
        <begin position="215"/>
        <end position="366"/>
    </location>
</feature>
<comment type="similarity">
    <text evidence="2 5">Belongs to the acyl-CoA dehydrogenase family.</text>
</comment>
<name>A0A2T0PS68_9ACTN</name>
<dbReference type="GO" id="GO:0016627">
    <property type="term" value="F:oxidoreductase activity, acting on the CH-CH group of donors"/>
    <property type="evidence" value="ECO:0007669"/>
    <property type="project" value="InterPro"/>
</dbReference>
<feature type="domain" description="Acyl-CoA dehydrogenase/oxidase N-terminal" evidence="8">
    <location>
        <begin position="6"/>
        <end position="100"/>
    </location>
</feature>
<evidence type="ECO:0000256" key="2">
    <source>
        <dbReference type="ARBA" id="ARBA00009347"/>
    </source>
</evidence>
<accession>A0A2T0PS68</accession>
<keyword evidence="10" id="KW-1185">Reference proteome</keyword>
<dbReference type="SUPFAM" id="SSF47203">
    <property type="entry name" value="Acyl-CoA dehydrogenase C-terminal domain-like"/>
    <property type="match status" value="1"/>
</dbReference>
<keyword evidence="5" id="KW-0560">Oxidoreductase</keyword>
<dbReference type="GO" id="GO:0050660">
    <property type="term" value="F:flavin adenine dinucleotide binding"/>
    <property type="evidence" value="ECO:0007669"/>
    <property type="project" value="InterPro"/>
</dbReference>
<dbReference type="OrthoDB" id="2986495at2"/>
<dbReference type="InterPro" id="IPR013786">
    <property type="entry name" value="AcylCoA_DH/ox_N"/>
</dbReference>
<evidence type="ECO:0000313" key="10">
    <source>
        <dbReference type="Proteomes" id="UP000237846"/>
    </source>
</evidence>
<dbReference type="InterPro" id="IPR006091">
    <property type="entry name" value="Acyl-CoA_Oxase/DH_mid-dom"/>
</dbReference>
<evidence type="ECO:0000256" key="4">
    <source>
        <dbReference type="ARBA" id="ARBA00022827"/>
    </source>
</evidence>
<evidence type="ECO:0000256" key="5">
    <source>
        <dbReference type="RuleBase" id="RU362125"/>
    </source>
</evidence>
<dbReference type="Proteomes" id="UP000237846">
    <property type="component" value="Unassembled WGS sequence"/>
</dbReference>
<evidence type="ECO:0000256" key="1">
    <source>
        <dbReference type="ARBA" id="ARBA00001974"/>
    </source>
</evidence>
<dbReference type="Gene3D" id="1.10.540.10">
    <property type="entry name" value="Acyl-CoA dehydrogenase/oxidase, N-terminal domain"/>
    <property type="match status" value="1"/>
</dbReference>
<organism evidence="9 10">
    <name type="scientific">Allonocardiopsis opalescens</name>
    <dbReference type="NCBI Taxonomy" id="1144618"/>
    <lineage>
        <taxon>Bacteria</taxon>
        <taxon>Bacillati</taxon>
        <taxon>Actinomycetota</taxon>
        <taxon>Actinomycetes</taxon>
        <taxon>Streptosporangiales</taxon>
        <taxon>Allonocardiopsis</taxon>
    </lineage>
</organism>
<evidence type="ECO:0000259" key="7">
    <source>
        <dbReference type="Pfam" id="PF02770"/>
    </source>
</evidence>
<sequence length="380" mass="39300">MPEYLDALETVIADVVASDAPEVDKEGRFPERGVSALKAAGILGLTTSPDVGGGGGSLRDAARVIERLAGNCGSTAMVVLMHYAATAVIEAHGPKDVREAIASGGHLTTLAFSEAGSRSHFWAPGGSATADGGDIVLNAAKSWVTSAGAADSYVWSSRPVAAPGPMTLWLVPARTPGVQVAGPFDGLGLRGNDSRPVRGTGVRIPATARLGEDGAGLDIALAAALPWFLVLNAAFSVGLCEAAVAEATRHATATRLEHLGQTLAQQPVTRDELARLRNATDTARAFLADTLDALEQSRPDATLRVLQVKAVAGETASEVTDQALRLGGGAAFRKELGVERRFRDARAARVMAPTTSALRDFVGRAITGQPLFDEPAGEQA</sequence>
<dbReference type="InterPro" id="IPR037069">
    <property type="entry name" value="AcylCoA_DH/ox_N_sf"/>
</dbReference>
<dbReference type="Gene3D" id="2.40.110.10">
    <property type="entry name" value="Butyryl-CoA Dehydrogenase, subunit A, domain 2"/>
    <property type="match status" value="1"/>
</dbReference>
<dbReference type="EMBL" id="PVZC01000014">
    <property type="protein sequence ID" value="PRX91724.1"/>
    <property type="molecule type" value="Genomic_DNA"/>
</dbReference>
<dbReference type="SUPFAM" id="SSF56645">
    <property type="entry name" value="Acyl-CoA dehydrogenase NM domain-like"/>
    <property type="match status" value="1"/>
</dbReference>
<comment type="cofactor">
    <cofactor evidence="1 5">
        <name>FAD</name>
        <dbReference type="ChEBI" id="CHEBI:57692"/>
    </cofactor>
</comment>
<reference evidence="9 10" key="1">
    <citation type="submission" date="2018-03" db="EMBL/GenBank/DDBJ databases">
        <title>Genomic Encyclopedia of Archaeal and Bacterial Type Strains, Phase II (KMG-II): from individual species to whole genera.</title>
        <authorList>
            <person name="Goeker M."/>
        </authorList>
    </citation>
    <scope>NUCLEOTIDE SEQUENCE [LARGE SCALE GENOMIC DNA]</scope>
    <source>
        <strain evidence="9 10">DSM 45601</strain>
    </source>
</reference>
<dbReference type="RefSeq" id="WP_106253625.1">
    <property type="nucleotide sequence ID" value="NZ_PVZC01000014.1"/>
</dbReference>
<evidence type="ECO:0000259" key="6">
    <source>
        <dbReference type="Pfam" id="PF00441"/>
    </source>
</evidence>
<proteinExistence type="inferred from homology"/>
<dbReference type="PANTHER" id="PTHR43831:SF1">
    <property type="entry name" value="ISOBUTYRYL-COA DEHYDROGENASE, MITOCHONDRIAL"/>
    <property type="match status" value="1"/>
</dbReference>
<dbReference type="InterPro" id="IPR009100">
    <property type="entry name" value="AcylCoA_DH/oxidase_NM_dom_sf"/>
</dbReference>
<dbReference type="CDD" id="cd00567">
    <property type="entry name" value="ACAD"/>
    <property type="match status" value="1"/>
</dbReference>
<dbReference type="AlphaFoldDB" id="A0A2T0PS68"/>
<dbReference type="InterPro" id="IPR046373">
    <property type="entry name" value="Acyl-CoA_Oxase/DH_mid-dom_sf"/>
</dbReference>
<evidence type="ECO:0000259" key="8">
    <source>
        <dbReference type="Pfam" id="PF02771"/>
    </source>
</evidence>
<evidence type="ECO:0000313" key="9">
    <source>
        <dbReference type="EMBL" id="PRX91724.1"/>
    </source>
</evidence>
<keyword evidence="4 5" id="KW-0274">FAD</keyword>
<feature type="domain" description="Acyl-CoA oxidase/dehydrogenase middle" evidence="7">
    <location>
        <begin position="110"/>
        <end position="198"/>
    </location>
</feature>
<dbReference type="Gene3D" id="1.20.140.10">
    <property type="entry name" value="Butyryl-CoA Dehydrogenase, subunit A, domain 3"/>
    <property type="match status" value="1"/>
</dbReference>
<dbReference type="PIRSF" id="PIRSF016578">
    <property type="entry name" value="HsaA"/>
    <property type="match status" value="1"/>
</dbReference>
<evidence type="ECO:0000256" key="3">
    <source>
        <dbReference type="ARBA" id="ARBA00022630"/>
    </source>
</evidence>
<dbReference type="Pfam" id="PF00441">
    <property type="entry name" value="Acyl-CoA_dh_1"/>
    <property type="match status" value="1"/>
</dbReference>
<dbReference type="PANTHER" id="PTHR43831">
    <property type="entry name" value="ISOBUTYRYL-COA DEHYDROGENASE"/>
    <property type="match status" value="1"/>
</dbReference>
<protein>
    <submittedName>
        <fullName evidence="9">Alkylation response protein AidB-like acyl-CoA dehydrogenase</fullName>
    </submittedName>
</protein>
<dbReference type="InterPro" id="IPR036250">
    <property type="entry name" value="AcylCo_DH-like_C"/>
</dbReference>
<dbReference type="Pfam" id="PF02771">
    <property type="entry name" value="Acyl-CoA_dh_N"/>
    <property type="match status" value="1"/>
</dbReference>